<dbReference type="PANTHER" id="PTHR13872">
    <property type="entry name" value="DOLICHYL-DIPHOSPHOOLIGOSACCHARIDE--PROTEIN GLYCOSYLTRANSFERASE SUBUNIT"/>
    <property type="match status" value="1"/>
</dbReference>
<dbReference type="GO" id="GO:0004576">
    <property type="term" value="F:oligosaccharyl transferase activity"/>
    <property type="evidence" value="ECO:0007669"/>
    <property type="project" value="InterPro"/>
</dbReference>
<organism evidence="22 23">
    <name type="scientific">Halosimplex rubrum</name>
    <dbReference type="NCBI Taxonomy" id="869889"/>
    <lineage>
        <taxon>Archaea</taxon>
        <taxon>Methanobacteriati</taxon>
        <taxon>Methanobacteriota</taxon>
        <taxon>Stenosarchaea group</taxon>
        <taxon>Halobacteria</taxon>
        <taxon>Halobacteriales</taxon>
        <taxon>Haloarculaceae</taxon>
        <taxon>Halosimplex</taxon>
    </lineage>
</organism>
<feature type="transmembrane region" description="Helical" evidence="20">
    <location>
        <begin position="458"/>
        <end position="478"/>
    </location>
</feature>
<dbReference type="InterPro" id="IPR048307">
    <property type="entry name" value="STT3_N"/>
</dbReference>
<evidence type="ECO:0000256" key="5">
    <source>
        <dbReference type="ARBA" id="ARBA00010810"/>
    </source>
</evidence>
<evidence type="ECO:0000256" key="3">
    <source>
        <dbReference type="ARBA" id="ARBA00004651"/>
    </source>
</evidence>
<feature type="transmembrane region" description="Helical" evidence="20">
    <location>
        <begin position="549"/>
        <end position="570"/>
    </location>
</feature>
<evidence type="ECO:0000256" key="20">
    <source>
        <dbReference type="SAM" id="Phobius"/>
    </source>
</evidence>
<evidence type="ECO:0000256" key="17">
    <source>
        <dbReference type="ARBA" id="ARBA00030679"/>
    </source>
</evidence>
<dbReference type="GeneID" id="56077376"/>
<dbReference type="KEGG" id="hrr:HZS55_05895"/>
<keyword evidence="11" id="KW-0732">Signal</keyword>
<feature type="region of interest" description="Disordered" evidence="19">
    <location>
        <begin position="920"/>
        <end position="950"/>
    </location>
</feature>
<evidence type="ECO:0000256" key="1">
    <source>
        <dbReference type="ARBA" id="ARBA00001936"/>
    </source>
</evidence>
<dbReference type="Gene3D" id="2.60.120.200">
    <property type="match status" value="1"/>
</dbReference>
<evidence type="ECO:0000259" key="21">
    <source>
        <dbReference type="SMART" id="SM00560"/>
    </source>
</evidence>
<feature type="transmembrane region" description="Helical" evidence="20">
    <location>
        <begin position="509"/>
        <end position="528"/>
    </location>
</feature>
<dbReference type="Proteomes" id="UP000509667">
    <property type="component" value="Chromosome"/>
</dbReference>
<dbReference type="SUPFAM" id="SSF49899">
    <property type="entry name" value="Concanavalin A-like lectins/glucanases"/>
    <property type="match status" value="1"/>
</dbReference>
<dbReference type="Pfam" id="PF13385">
    <property type="entry name" value="Laminin_G_3"/>
    <property type="match status" value="1"/>
</dbReference>
<evidence type="ECO:0000256" key="12">
    <source>
        <dbReference type="ARBA" id="ARBA00022842"/>
    </source>
</evidence>
<keyword evidence="16" id="KW-0464">Manganese</keyword>
<feature type="transmembrane region" description="Helical" evidence="20">
    <location>
        <begin position="338"/>
        <end position="362"/>
    </location>
</feature>
<keyword evidence="15" id="KW-1015">Disulfide bond</keyword>
<reference evidence="22 23" key="1">
    <citation type="submission" date="2020-07" db="EMBL/GenBank/DDBJ databases">
        <title>Halosimplex pelagicum sp. nov. and Halosimplex rubrum sp. nov., isolated from salted brown alga Laminaria, and emended description of the genus Halosimplex.</title>
        <authorList>
            <person name="Cui H."/>
        </authorList>
    </citation>
    <scope>NUCLEOTIDE SEQUENCE [LARGE SCALE GENOMIC DNA]</scope>
    <source>
        <strain evidence="22 23">R27</strain>
    </source>
</reference>
<evidence type="ECO:0000256" key="18">
    <source>
        <dbReference type="ARBA" id="ARBA00034066"/>
    </source>
</evidence>
<dbReference type="Pfam" id="PF18079">
    <property type="entry name" value="AglB_L1"/>
    <property type="match status" value="1"/>
</dbReference>
<evidence type="ECO:0000256" key="6">
    <source>
        <dbReference type="ARBA" id="ARBA00012602"/>
    </source>
</evidence>
<evidence type="ECO:0000256" key="13">
    <source>
        <dbReference type="ARBA" id="ARBA00022989"/>
    </source>
</evidence>
<keyword evidence="12" id="KW-0460">Magnesium</keyword>
<dbReference type="InterPro" id="IPR041154">
    <property type="entry name" value="AglB_P1"/>
</dbReference>
<evidence type="ECO:0000256" key="8">
    <source>
        <dbReference type="ARBA" id="ARBA00022679"/>
    </source>
</evidence>
<evidence type="ECO:0000256" key="10">
    <source>
        <dbReference type="ARBA" id="ARBA00022723"/>
    </source>
</evidence>
<protein>
    <recommendedName>
        <fullName evidence="6">dolichyl-phosphooligosaccharide-protein glycotransferase</fullName>
        <ecNumber evidence="6">2.4.99.21</ecNumber>
    </recommendedName>
    <alternativeName>
        <fullName evidence="17">Oligosaccharyl transferase</fullName>
    </alternativeName>
</protein>
<dbReference type="GO" id="GO:0046872">
    <property type="term" value="F:metal ion binding"/>
    <property type="evidence" value="ECO:0007669"/>
    <property type="project" value="UniProtKB-KW"/>
</dbReference>
<dbReference type="Pfam" id="PF02516">
    <property type="entry name" value="STT3"/>
    <property type="match status" value="1"/>
</dbReference>
<comment type="catalytic activity">
    <reaction evidence="18">
        <text>an archaeal dolichyl phosphooligosaccharide + [protein]-L-asparagine = an archaeal dolichyl phosphate + a glycoprotein with the oligosaccharide chain attached by N-beta-D-glycosyl linkage to a protein L-asparagine.</text>
        <dbReference type="EC" id="2.4.99.21"/>
    </reaction>
</comment>
<feature type="transmembrane region" description="Helical" evidence="20">
    <location>
        <begin position="485"/>
        <end position="503"/>
    </location>
</feature>
<comment type="subcellular location">
    <subcellularLocation>
        <location evidence="3">Cell membrane</location>
        <topology evidence="3">Multi-pass membrane protein</topology>
    </subcellularLocation>
</comment>
<feature type="transmembrane region" description="Helical" evidence="20">
    <location>
        <begin position="200"/>
        <end position="219"/>
    </location>
</feature>
<name>A0A7D5NYY5_9EURY</name>
<proteinExistence type="inferred from homology"/>
<dbReference type="OrthoDB" id="313284at2157"/>
<evidence type="ECO:0000256" key="14">
    <source>
        <dbReference type="ARBA" id="ARBA00023136"/>
    </source>
</evidence>
<dbReference type="EC" id="2.4.99.21" evidence="6"/>
<gene>
    <name evidence="22" type="ORF">HZS55_05895</name>
</gene>
<keyword evidence="14 20" id="KW-0472">Membrane</keyword>
<feature type="transmembrane region" description="Helical" evidence="20">
    <location>
        <begin position="399"/>
        <end position="423"/>
    </location>
</feature>
<feature type="domain" description="LamG-like jellyroll fold" evidence="21">
    <location>
        <begin position="841"/>
        <end position="966"/>
    </location>
</feature>
<comment type="similarity">
    <text evidence="5">Belongs to the STT3 family.</text>
</comment>
<sequence length="977" mass="105414">MPTARDDAERLLEEYPELEGPLGQMLEVDADGPWEFDDVPVDTGQFGKIVASGVVEKTGDGYRVADPEALGAVLDSPEAAVESSDTGDGVSSALALGVPDFTWPLSKRTTLSLAGLLAFVVVLRVVFVYDSVYRETITLVGNDPYKRLYWIEQLQAEYSPVALDSLPEGVSLDGDTLMLVAAWWASELLGGTVTSARTVLAWYPVLAAVVTAVTVFEITRQLTDDIRVALASVLMLAVTPVHAYRTVLGFGDHHAFDYIWLGLTVLVMVRWERLVAGTTPPTRDRLGEWRFQLTTVALGVLLAIQSLSWVGAPMLLVPFVLYTVLRGAFALRGGTSPLVATLPYIGGGLFAGVLVLLVHASLGWLPGFRALFPLVAVVVATVGVGYLEATRRSSLSPRAALTSGAATTLLAGVLAVTFVPGMATALKQASGLFQEQTIAESASLFTTELGVLGGPLPFFGFILFLALPFVAVGLYRALTDNDPTWAIPAVYGVYFLFWSLVKVRFAGPLSLFTAVFAGVGFLRLAALVDLARPVQAFGEQTGIDNLPSLSGRQVASVAVLFLLVASLALIQTPIKQDQLAIGDDTYDTARWIDQYAEDNGLDYPDNGVFSQWDTTRFYNYFVNGQSDSYFYERNFYSPFLGSTDPGGWYERLRGRYGFVLYAGQRNDTEGPTIENRMMGEGQLPSFGHYRLVYDANDGPQKVFQLVEGATIVGVANSSGTVTAGTQASVGSETRTYQREVRVNPDGVYSVRVPYSGTYTVADTEVTVTKRAIVDGRREVLHSRTGLAHWPFDEANDTIVYDRVGGHRGVSTNVTTVVDGYRGRAVQFDGDGYIVTDVDPVDQFTVSMWVKPAGTEADGFQSLLRGREGVFVLLNDGNLVVDLPGVSDEPLRGGKVPNGTWTQVAVTYDGAQRTLYVNGTEVASDRPSGGPAKWTPPLSIGGETNRDGDFTGTIDEVRLYDRALSAAEVERLAGNGTS</sequence>
<comment type="cofactor">
    <cofactor evidence="1">
        <name>Mn(2+)</name>
        <dbReference type="ChEBI" id="CHEBI:29035"/>
    </cofactor>
</comment>
<dbReference type="AlphaFoldDB" id="A0A7D5NYY5"/>
<keyword evidence="8" id="KW-0808">Transferase</keyword>
<keyword evidence="13 20" id="KW-1133">Transmembrane helix</keyword>
<keyword evidence="23" id="KW-1185">Reference proteome</keyword>
<evidence type="ECO:0000256" key="11">
    <source>
        <dbReference type="ARBA" id="ARBA00022729"/>
    </source>
</evidence>
<evidence type="ECO:0000256" key="2">
    <source>
        <dbReference type="ARBA" id="ARBA00001946"/>
    </source>
</evidence>
<feature type="transmembrane region" description="Helical" evidence="20">
    <location>
        <begin position="111"/>
        <end position="129"/>
    </location>
</feature>
<evidence type="ECO:0000256" key="9">
    <source>
        <dbReference type="ARBA" id="ARBA00022692"/>
    </source>
</evidence>
<comment type="cofactor">
    <cofactor evidence="2">
        <name>Mg(2+)</name>
        <dbReference type="ChEBI" id="CHEBI:18420"/>
    </cofactor>
</comment>
<evidence type="ECO:0000256" key="15">
    <source>
        <dbReference type="ARBA" id="ARBA00023157"/>
    </source>
</evidence>
<dbReference type="InterPro" id="IPR006558">
    <property type="entry name" value="LamG-like"/>
</dbReference>
<comment type="pathway">
    <text evidence="4">Protein modification; protein glycosylation.</text>
</comment>
<accession>A0A7D5NYY5</accession>
<feature type="transmembrane region" description="Helical" evidence="20">
    <location>
        <begin position="226"/>
        <end position="243"/>
    </location>
</feature>
<dbReference type="SMART" id="SM00560">
    <property type="entry name" value="LamGL"/>
    <property type="match status" value="1"/>
</dbReference>
<evidence type="ECO:0000313" key="23">
    <source>
        <dbReference type="Proteomes" id="UP000509667"/>
    </source>
</evidence>
<dbReference type="PANTHER" id="PTHR13872:SF1">
    <property type="entry name" value="DOLICHYL-DIPHOSPHOOLIGOSACCHARIDE--PROTEIN GLYCOSYLTRANSFERASE SUBUNIT STT3B"/>
    <property type="match status" value="1"/>
</dbReference>
<keyword evidence="10" id="KW-0479">Metal-binding</keyword>
<evidence type="ECO:0000256" key="16">
    <source>
        <dbReference type="ARBA" id="ARBA00023211"/>
    </source>
</evidence>
<evidence type="ECO:0000256" key="7">
    <source>
        <dbReference type="ARBA" id="ARBA00022676"/>
    </source>
</evidence>
<dbReference type="InterPro" id="IPR013320">
    <property type="entry name" value="ConA-like_dom_sf"/>
</dbReference>
<keyword evidence="7" id="KW-0328">Glycosyltransferase</keyword>
<dbReference type="InterPro" id="IPR003674">
    <property type="entry name" value="Oligo_trans_STT3"/>
</dbReference>
<dbReference type="GO" id="GO:0005886">
    <property type="term" value="C:plasma membrane"/>
    <property type="evidence" value="ECO:0007669"/>
    <property type="project" value="UniProtKB-SubCell"/>
</dbReference>
<keyword evidence="9 20" id="KW-0812">Transmembrane</keyword>
<evidence type="ECO:0000256" key="4">
    <source>
        <dbReference type="ARBA" id="ARBA00004922"/>
    </source>
</evidence>
<evidence type="ECO:0000313" key="22">
    <source>
        <dbReference type="EMBL" id="QLH76863.1"/>
    </source>
</evidence>
<dbReference type="RefSeq" id="WP_179910797.1">
    <property type="nucleotide sequence ID" value="NZ_CP058910.1"/>
</dbReference>
<dbReference type="UniPathway" id="UPA00378"/>
<dbReference type="EMBL" id="CP058910">
    <property type="protein sequence ID" value="QLH76863.1"/>
    <property type="molecule type" value="Genomic_DNA"/>
</dbReference>
<evidence type="ECO:0000256" key="19">
    <source>
        <dbReference type="SAM" id="MobiDB-lite"/>
    </source>
</evidence>
<feature type="transmembrane region" description="Helical" evidence="20">
    <location>
        <begin position="368"/>
        <end position="387"/>
    </location>
</feature>